<evidence type="ECO:0000256" key="6">
    <source>
        <dbReference type="ARBA" id="ARBA00023295"/>
    </source>
</evidence>
<reference evidence="11" key="1">
    <citation type="journal article" date="2014" name="Int. J. Syst. Evol. Microbiol.">
        <title>Complete genome sequence of Corynebacterium casei LMG S-19264T (=DSM 44701T), isolated from a smear-ripened cheese.</title>
        <authorList>
            <consortium name="US DOE Joint Genome Institute (JGI-PGF)"/>
            <person name="Walter F."/>
            <person name="Albersmeier A."/>
            <person name="Kalinowski J."/>
            <person name="Ruckert C."/>
        </authorList>
    </citation>
    <scope>NUCLEOTIDE SEQUENCE</scope>
    <source>
        <strain evidence="11">JCM 18487</strain>
    </source>
</reference>
<keyword evidence="7 9" id="KW-0624">Polysaccharide degradation</keyword>
<dbReference type="PANTHER" id="PTHR31490:SF90">
    <property type="entry name" value="ENDO-1,4-BETA-XYLANASE A"/>
    <property type="match status" value="1"/>
</dbReference>
<dbReference type="Gene3D" id="3.20.20.80">
    <property type="entry name" value="Glycosidases"/>
    <property type="match status" value="1"/>
</dbReference>
<evidence type="ECO:0000256" key="3">
    <source>
        <dbReference type="ARBA" id="ARBA00022651"/>
    </source>
</evidence>
<dbReference type="PRINTS" id="PR00134">
    <property type="entry name" value="GLHYDRLASE10"/>
</dbReference>
<dbReference type="Pfam" id="PF00331">
    <property type="entry name" value="Glyco_hydro_10"/>
    <property type="match status" value="1"/>
</dbReference>
<reference evidence="11" key="2">
    <citation type="submission" date="2020-09" db="EMBL/GenBank/DDBJ databases">
        <authorList>
            <person name="Sun Q."/>
            <person name="Ohkuma M."/>
        </authorList>
    </citation>
    <scope>NUCLEOTIDE SEQUENCE</scope>
    <source>
        <strain evidence="11">JCM 18487</strain>
    </source>
</reference>
<dbReference type="PROSITE" id="PS00591">
    <property type="entry name" value="GH10_1"/>
    <property type="match status" value="1"/>
</dbReference>
<dbReference type="InterPro" id="IPR031158">
    <property type="entry name" value="GH10_AS"/>
</dbReference>
<dbReference type="InterPro" id="IPR001000">
    <property type="entry name" value="GH10_dom"/>
</dbReference>
<proteinExistence type="inferred from homology"/>
<sequence>MNQDGNIPSLAAAYAAYFPIGAAVSPEVIRSHRDVLTRHFSSVTAENHMKFALVHPEPDRYDFAAADDIVAFAQANHMKVRGHTLVWHNQTPSWVFEGSDGSPVKPADLRARMREHIHTVMSRYRGRVYCWDVVNEAVADSGEAWLRDSKWHAILGPDYLRDAYIFAHEADPDALLFYNDYNECEEEKREKIYRLVRDLRAQDVPVHGIGMQGHWGLVRPAADDIRRTIERFASLGVQIQITELDITLYDWQDRRTDLRTPPPEWLERQAERYGEIFAIFREYKDVITGVTLWGVADDWTWRDDFPVRGRKDWPLLFDTAHQPKAAFWRALP</sequence>
<gene>
    <name evidence="11" type="ORF">GCM10010885_05000</name>
</gene>
<evidence type="ECO:0000313" key="12">
    <source>
        <dbReference type="Proteomes" id="UP000637695"/>
    </source>
</evidence>
<dbReference type="SMART" id="SM00633">
    <property type="entry name" value="Glyco_10"/>
    <property type="match status" value="1"/>
</dbReference>
<organism evidence="11 12">
    <name type="scientific">Alicyclobacillus cellulosilyticus</name>
    <dbReference type="NCBI Taxonomy" id="1003997"/>
    <lineage>
        <taxon>Bacteria</taxon>
        <taxon>Bacillati</taxon>
        <taxon>Bacillota</taxon>
        <taxon>Bacilli</taxon>
        <taxon>Bacillales</taxon>
        <taxon>Alicyclobacillaceae</taxon>
        <taxon>Alicyclobacillus</taxon>
    </lineage>
</organism>
<dbReference type="EMBL" id="BMOY01000005">
    <property type="protein sequence ID" value="GGI98447.1"/>
    <property type="molecule type" value="Genomic_DNA"/>
</dbReference>
<evidence type="ECO:0000256" key="9">
    <source>
        <dbReference type="RuleBase" id="RU361174"/>
    </source>
</evidence>
<dbReference type="SUPFAM" id="SSF51445">
    <property type="entry name" value="(Trans)glycosidases"/>
    <property type="match status" value="1"/>
</dbReference>
<accession>A0A917K2B4</accession>
<comment type="similarity">
    <text evidence="9">Belongs to the glycosyl hydrolase 10 (cellulase F) family.</text>
</comment>
<dbReference type="GO" id="GO:0045493">
    <property type="term" value="P:xylan catabolic process"/>
    <property type="evidence" value="ECO:0007669"/>
    <property type="project" value="UniProtKB-KW"/>
</dbReference>
<dbReference type="PANTHER" id="PTHR31490">
    <property type="entry name" value="GLYCOSYL HYDROLASE"/>
    <property type="match status" value="1"/>
</dbReference>
<evidence type="ECO:0000256" key="8">
    <source>
        <dbReference type="PROSITE-ProRule" id="PRU10061"/>
    </source>
</evidence>
<dbReference type="AlphaFoldDB" id="A0A917K2B4"/>
<comment type="caution">
    <text evidence="11">The sequence shown here is derived from an EMBL/GenBank/DDBJ whole genome shotgun (WGS) entry which is preliminary data.</text>
</comment>
<evidence type="ECO:0000256" key="4">
    <source>
        <dbReference type="ARBA" id="ARBA00022801"/>
    </source>
</evidence>
<keyword evidence="4 9" id="KW-0378">Hydrolase</keyword>
<dbReference type="InterPro" id="IPR044846">
    <property type="entry name" value="GH10"/>
</dbReference>
<evidence type="ECO:0000313" key="11">
    <source>
        <dbReference type="EMBL" id="GGI98447.1"/>
    </source>
</evidence>
<evidence type="ECO:0000256" key="1">
    <source>
        <dbReference type="ARBA" id="ARBA00000681"/>
    </source>
</evidence>
<keyword evidence="12" id="KW-1185">Reference proteome</keyword>
<evidence type="ECO:0000256" key="5">
    <source>
        <dbReference type="ARBA" id="ARBA00023277"/>
    </source>
</evidence>
<comment type="pathway">
    <text evidence="2">Glycan degradation; xylan degradation.</text>
</comment>
<feature type="active site" description="Nucleophile" evidence="8">
    <location>
        <position position="243"/>
    </location>
</feature>
<name>A0A917K2B4_9BACL</name>
<feature type="domain" description="GH10" evidence="10">
    <location>
        <begin position="4"/>
        <end position="332"/>
    </location>
</feature>
<dbReference type="InterPro" id="IPR017853">
    <property type="entry name" value="GH"/>
</dbReference>
<keyword evidence="6 9" id="KW-0326">Glycosidase</keyword>
<dbReference type="EC" id="3.2.1.8" evidence="9"/>
<dbReference type="GO" id="GO:0031176">
    <property type="term" value="F:endo-1,4-beta-xylanase activity"/>
    <property type="evidence" value="ECO:0007669"/>
    <property type="project" value="UniProtKB-EC"/>
</dbReference>
<dbReference type="PROSITE" id="PS51760">
    <property type="entry name" value="GH10_2"/>
    <property type="match status" value="1"/>
</dbReference>
<comment type="catalytic activity">
    <reaction evidence="1 9">
        <text>Endohydrolysis of (1-&gt;4)-beta-D-xylosidic linkages in xylans.</text>
        <dbReference type="EC" id="3.2.1.8"/>
    </reaction>
</comment>
<evidence type="ECO:0000256" key="2">
    <source>
        <dbReference type="ARBA" id="ARBA00004851"/>
    </source>
</evidence>
<dbReference type="Proteomes" id="UP000637695">
    <property type="component" value="Unassembled WGS sequence"/>
</dbReference>
<evidence type="ECO:0000259" key="10">
    <source>
        <dbReference type="PROSITE" id="PS51760"/>
    </source>
</evidence>
<evidence type="ECO:0000256" key="7">
    <source>
        <dbReference type="ARBA" id="ARBA00023326"/>
    </source>
</evidence>
<dbReference type="RefSeq" id="WP_188880953.1">
    <property type="nucleotide sequence ID" value="NZ_BMOY01000005.1"/>
</dbReference>
<keyword evidence="5 9" id="KW-0119">Carbohydrate metabolism</keyword>
<keyword evidence="3" id="KW-0858">Xylan degradation</keyword>
<protein>
    <recommendedName>
        <fullName evidence="9">Beta-xylanase</fullName>
        <ecNumber evidence="9">3.2.1.8</ecNumber>
    </recommendedName>
</protein>